<evidence type="ECO:0000256" key="1">
    <source>
        <dbReference type="SAM" id="MobiDB-lite"/>
    </source>
</evidence>
<accession>A0AA90KG01</accession>
<feature type="region of interest" description="Disordered" evidence="1">
    <location>
        <begin position="378"/>
        <end position="398"/>
    </location>
</feature>
<evidence type="ECO:0000313" key="2">
    <source>
        <dbReference type="EMBL" id="MDI5969930.1"/>
    </source>
</evidence>
<name>A0AA90KG01_9ACTN</name>
<protein>
    <submittedName>
        <fullName evidence="2">Uncharacterized protein</fullName>
    </submittedName>
</protein>
<dbReference type="EMBL" id="JABXJJ020000012">
    <property type="protein sequence ID" value="MDI5969930.1"/>
    <property type="molecule type" value="Genomic_DNA"/>
</dbReference>
<sequence>MVVHTSRKRTDASPQKAAERDAEFYDRIAGPYWDQVRDVINEWWSHLPGEAQPGLCSRLLDRNSDPNVRSALWELYLHEMLLGSGCTVEIEHRIGTRGKNPDFLVTRDGEQFVMEAIWTPQRLGDVMSSTLPPQLTDAINAVPSPNFFISYEVARTGVGAPSQKRLTAGLTRWLASLDPNQVHAGYERGMPMPEHVWEEGGWCLAFMAFPRSPGTRGDSASRTIGFHPPVFRFGDESGRILNAVKKKGGKYGDLGLPFIVAVGNAAAFPDGEDTESALYGSWPPPISAGALAFGRMTDGYWTGTYARAHSRVSGVLTVDNPAPWTWSKNTPVLWQSPHPSSLAAPILPSWATMQLIDGRAASGPADRPVHTALGLPQDWPFGEAFPQRPPQQLKPVSP</sequence>
<comment type="caution">
    <text evidence="2">The sequence shown here is derived from an EMBL/GenBank/DDBJ whole genome shotgun (WGS) entry which is preliminary data.</text>
</comment>
<dbReference type="RefSeq" id="WP_271312527.1">
    <property type="nucleotide sequence ID" value="NZ_JABXJJ020000012.1"/>
</dbReference>
<reference evidence="2" key="1">
    <citation type="submission" date="2023-05" db="EMBL/GenBank/DDBJ databases">
        <title>Streptantibioticus silvisoli sp. nov., acidotolerant actinomycetes 1 from pine litter.</title>
        <authorList>
            <person name="Swiecimska M."/>
            <person name="Golinska P."/>
            <person name="Sangal V."/>
            <person name="Wachnowicz B."/>
            <person name="Goodfellow M."/>
        </authorList>
    </citation>
    <scope>NUCLEOTIDE SEQUENCE</scope>
    <source>
        <strain evidence="2">SL13</strain>
    </source>
</reference>
<gene>
    <name evidence="2" type="ORF">POF50_011375</name>
</gene>
<dbReference type="AlphaFoldDB" id="A0AA90KG01"/>
<organism evidence="2">
    <name type="scientific">Streptantibioticus silvisoli</name>
    <dbReference type="NCBI Taxonomy" id="2705255"/>
    <lineage>
        <taxon>Bacteria</taxon>
        <taxon>Bacillati</taxon>
        <taxon>Actinomycetota</taxon>
        <taxon>Actinomycetes</taxon>
        <taxon>Kitasatosporales</taxon>
        <taxon>Streptomycetaceae</taxon>
        <taxon>Streptantibioticus</taxon>
    </lineage>
</organism>
<proteinExistence type="predicted"/>